<feature type="domain" description="SpoVT-AbrB" evidence="2">
    <location>
        <begin position="1"/>
        <end position="45"/>
    </location>
</feature>
<dbReference type="Pfam" id="PF04014">
    <property type="entry name" value="MazE_antitoxin"/>
    <property type="match status" value="1"/>
</dbReference>
<dbReference type="SUPFAM" id="SSF89447">
    <property type="entry name" value="AbrB/MazE/MraZ-like"/>
    <property type="match status" value="1"/>
</dbReference>
<name>A0ABV3NAF6_9ACTO</name>
<protein>
    <submittedName>
        <fullName evidence="3">AbrB/MazE/SpoVT family DNA-binding domain-containing protein</fullName>
    </submittedName>
</protein>
<organism evidence="3 4">
    <name type="scientific">Trueperella pyogenes</name>
    <dbReference type="NCBI Taxonomy" id="1661"/>
    <lineage>
        <taxon>Bacteria</taxon>
        <taxon>Bacillati</taxon>
        <taxon>Actinomycetota</taxon>
        <taxon>Actinomycetes</taxon>
        <taxon>Actinomycetales</taxon>
        <taxon>Actinomycetaceae</taxon>
        <taxon>Trueperella</taxon>
    </lineage>
</organism>
<dbReference type="SMART" id="SM00966">
    <property type="entry name" value="SpoVT_AbrB"/>
    <property type="match status" value="1"/>
</dbReference>
<gene>
    <name evidence="3" type="ORF">V3M73_04070</name>
</gene>
<accession>A0ABV3NAF6</accession>
<keyword evidence="1 3" id="KW-0238">DNA-binding</keyword>
<dbReference type="GO" id="GO:0003677">
    <property type="term" value="F:DNA binding"/>
    <property type="evidence" value="ECO:0007669"/>
    <property type="project" value="UniProtKB-KW"/>
</dbReference>
<comment type="caution">
    <text evidence="3">The sequence shown here is derived from an EMBL/GenBank/DDBJ whole genome shotgun (WGS) entry which is preliminary data.</text>
</comment>
<keyword evidence="4" id="KW-1185">Reference proteome</keyword>
<dbReference type="InterPro" id="IPR007159">
    <property type="entry name" value="SpoVT-AbrB_dom"/>
</dbReference>
<dbReference type="RefSeq" id="WP_024963259.1">
    <property type="nucleotide sequence ID" value="NZ_CP007519.1"/>
</dbReference>
<proteinExistence type="predicted"/>
<dbReference type="InterPro" id="IPR037914">
    <property type="entry name" value="SpoVT-AbrB_sf"/>
</dbReference>
<dbReference type="Gene3D" id="2.10.260.10">
    <property type="match status" value="1"/>
</dbReference>
<reference evidence="3 4" key="1">
    <citation type="submission" date="2024-01" db="EMBL/GenBank/DDBJ databases">
        <title>Genomic analysis and antimicrobial resistance profiles of Trueperella pyogenes isolated from domestic and wild animals.</title>
        <authorList>
            <person name="Magossi G."/>
            <person name="Gzyl K.E."/>
            <person name="Holman D.B."/>
            <person name="Amat S."/>
        </authorList>
    </citation>
    <scope>NUCLEOTIDE SEQUENCE [LARGE SCALE GENOMIC DNA]</scope>
    <source>
        <strain evidence="3 4">1494</strain>
    </source>
</reference>
<dbReference type="PROSITE" id="PS51740">
    <property type="entry name" value="SPOVT_ABRB"/>
    <property type="match status" value="1"/>
</dbReference>
<evidence type="ECO:0000256" key="1">
    <source>
        <dbReference type="PROSITE-ProRule" id="PRU01076"/>
    </source>
</evidence>
<dbReference type="NCBIfam" id="TIGR01439">
    <property type="entry name" value="lp_hng_hel_AbrB"/>
    <property type="match status" value="1"/>
</dbReference>
<evidence type="ECO:0000313" key="3">
    <source>
        <dbReference type="EMBL" id="MEW6954196.1"/>
    </source>
</evidence>
<dbReference type="GeneID" id="97530881"/>
<sequence length="89" mass="9901">MLVELKAKSQMTIPKQIMSELGLSIGDQFEAVVQDGNIVLIPVVVYPKARIEELNRLADEARAELQSGTSRKFSNVEDLISFLHDDVDS</sequence>
<evidence type="ECO:0000313" key="4">
    <source>
        <dbReference type="Proteomes" id="UP001555100"/>
    </source>
</evidence>
<dbReference type="EMBL" id="JBAGNM010000003">
    <property type="protein sequence ID" value="MEW6954196.1"/>
    <property type="molecule type" value="Genomic_DNA"/>
</dbReference>
<dbReference type="Proteomes" id="UP001555100">
    <property type="component" value="Unassembled WGS sequence"/>
</dbReference>
<evidence type="ECO:0000259" key="2">
    <source>
        <dbReference type="PROSITE" id="PS51740"/>
    </source>
</evidence>